<feature type="compositionally biased region" description="Low complexity" evidence="1">
    <location>
        <begin position="49"/>
        <end position="58"/>
    </location>
</feature>
<dbReference type="Proteomes" id="UP000299102">
    <property type="component" value="Unassembled WGS sequence"/>
</dbReference>
<proteinExistence type="predicted"/>
<evidence type="ECO:0000256" key="1">
    <source>
        <dbReference type="SAM" id="MobiDB-lite"/>
    </source>
</evidence>
<gene>
    <name evidence="2" type="ORF">EVAR_62138_1</name>
</gene>
<keyword evidence="3" id="KW-1185">Reference proteome</keyword>
<evidence type="ECO:0000313" key="2">
    <source>
        <dbReference type="EMBL" id="GBP86709.1"/>
    </source>
</evidence>
<dbReference type="AlphaFoldDB" id="A0A4C1ZIH6"/>
<feature type="region of interest" description="Disordered" evidence="1">
    <location>
        <begin position="31"/>
        <end position="85"/>
    </location>
</feature>
<protein>
    <submittedName>
        <fullName evidence="2">Uncharacterized protein</fullName>
    </submittedName>
</protein>
<sequence>MHRSCAPAKEIREMRFSTPYLRFVAGHEPRRRDPYVIHSTQPLYRRHFPGSPSRSHSSPNRRKDLNQGITDRGRHSPAYGPLESTLSRLTQTLSLDWRK</sequence>
<name>A0A4C1ZIH6_EUMVA</name>
<dbReference type="EMBL" id="BGZK01001811">
    <property type="protein sequence ID" value="GBP86709.1"/>
    <property type="molecule type" value="Genomic_DNA"/>
</dbReference>
<comment type="caution">
    <text evidence="2">The sequence shown here is derived from an EMBL/GenBank/DDBJ whole genome shotgun (WGS) entry which is preliminary data.</text>
</comment>
<accession>A0A4C1ZIH6</accession>
<organism evidence="2 3">
    <name type="scientific">Eumeta variegata</name>
    <name type="common">Bagworm moth</name>
    <name type="synonym">Eumeta japonica</name>
    <dbReference type="NCBI Taxonomy" id="151549"/>
    <lineage>
        <taxon>Eukaryota</taxon>
        <taxon>Metazoa</taxon>
        <taxon>Ecdysozoa</taxon>
        <taxon>Arthropoda</taxon>
        <taxon>Hexapoda</taxon>
        <taxon>Insecta</taxon>
        <taxon>Pterygota</taxon>
        <taxon>Neoptera</taxon>
        <taxon>Endopterygota</taxon>
        <taxon>Lepidoptera</taxon>
        <taxon>Glossata</taxon>
        <taxon>Ditrysia</taxon>
        <taxon>Tineoidea</taxon>
        <taxon>Psychidae</taxon>
        <taxon>Oiketicinae</taxon>
        <taxon>Eumeta</taxon>
    </lineage>
</organism>
<reference evidence="2 3" key="1">
    <citation type="journal article" date="2019" name="Commun. Biol.">
        <title>The bagworm genome reveals a unique fibroin gene that provides high tensile strength.</title>
        <authorList>
            <person name="Kono N."/>
            <person name="Nakamura H."/>
            <person name="Ohtoshi R."/>
            <person name="Tomita M."/>
            <person name="Numata K."/>
            <person name="Arakawa K."/>
        </authorList>
    </citation>
    <scope>NUCLEOTIDE SEQUENCE [LARGE SCALE GENOMIC DNA]</scope>
</reference>
<evidence type="ECO:0000313" key="3">
    <source>
        <dbReference type="Proteomes" id="UP000299102"/>
    </source>
</evidence>